<reference evidence="1 2" key="1">
    <citation type="submission" date="2016-05" db="EMBL/GenBank/DDBJ databases">
        <title>Genomic and physiological characterization of Planctopirus sp. isolated from fresh water lake.</title>
        <authorList>
            <person name="Subhash Y."/>
            <person name="Ramana C."/>
        </authorList>
    </citation>
    <scope>NUCLEOTIDE SEQUENCE [LARGE SCALE GENOMIC DNA]</scope>
    <source>
        <strain evidence="1 2">JC280</strain>
    </source>
</reference>
<sequence>MFYEELKKTRGIESLPLRLDVTLRLFDNWSKSLFVFRAGVEPRYWVPAALRQTIGVPRIVQFSHLDGEAHEIACCRAARFLKVMFVATGCLCRSAAEDVPMAEKGLTVFWIRSPLSHAPLGFGVTAFSLDDAVEIITALDYGQYLTNDLAELQIQAGITVAELDQPHVIANMGPISVRGMRYPFVALGVPLWAEERRSRRST</sequence>
<dbReference type="STRING" id="1841610.A6X21_02050"/>
<dbReference type="EMBL" id="LYDR01000020">
    <property type="protein sequence ID" value="ODA36488.1"/>
    <property type="molecule type" value="Genomic_DNA"/>
</dbReference>
<comment type="caution">
    <text evidence="1">The sequence shown here is derived from an EMBL/GenBank/DDBJ whole genome shotgun (WGS) entry which is preliminary data.</text>
</comment>
<gene>
    <name evidence="1" type="ORF">A6X21_02050</name>
</gene>
<accession>A0A1C3ET98</accession>
<protein>
    <submittedName>
        <fullName evidence="1">Uncharacterized protein</fullName>
    </submittedName>
</protein>
<keyword evidence="2" id="KW-1185">Reference proteome</keyword>
<dbReference type="Proteomes" id="UP000094828">
    <property type="component" value="Unassembled WGS sequence"/>
</dbReference>
<name>A0A1C3ET98_9PLAN</name>
<organism evidence="1 2">
    <name type="scientific">Planctopirus hydrillae</name>
    <dbReference type="NCBI Taxonomy" id="1841610"/>
    <lineage>
        <taxon>Bacteria</taxon>
        <taxon>Pseudomonadati</taxon>
        <taxon>Planctomycetota</taxon>
        <taxon>Planctomycetia</taxon>
        <taxon>Planctomycetales</taxon>
        <taxon>Planctomycetaceae</taxon>
        <taxon>Planctopirus</taxon>
    </lineage>
</organism>
<dbReference type="AlphaFoldDB" id="A0A1C3ET98"/>
<evidence type="ECO:0000313" key="1">
    <source>
        <dbReference type="EMBL" id="ODA36488.1"/>
    </source>
</evidence>
<proteinExistence type="predicted"/>
<evidence type="ECO:0000313" key="2">
    <source>
        <dbReference type="Proteomes" id="UP000094828"/>
    </source>
</evidence>